<proteinExistence type="predicted"/>
<evidence type="ECO:0000313" key="2">
    <source>
        <dbReference type="Proteomes" id="UP001176961"/>
    </source>
</evidence>
<dbReference type="Proteomes" id="UP001176961">
    <property type="component" value="Unassembled WGS sequence"/>
</dbReference>
<keyword evidence="2" id="KW-1185">Reference proteome</keyword>
<organism evidence="1 2">
    <name type="scientific">Cylicocyclus nassatus</name>
    <name type="common">Nematode worm</name>
    <dbReference type="NCBI Taxonomy" id="53992"/>
    <lineage>
        <taxon>Eukaryota</taxon>
        <taxon>Metazoa</taxon>
        <taxon>Ecdysozoa</taxon>
        <taxon>Nematoda</taxon>
        <taxon>Chromadorea</taxon>
        <taxon>Rhabditida</taxon>
        <taxon>Rhabditina</taxon>
        <taxon>Rhabditomorpha</taxon>
        <taxon>Strongyloidea</taxon>
        <taxon>Strongylidae</taxon>
        <taxon>Cylicocyclus</taxon>
    </lineage>
</organism>
<reference evidence="1" key="1">
    <citation type="submission" date="2023-07" db="EMBL/GenBank/DDBJ databases">
        <authorList>
            <consortium name="CYATHOMIX"/>
        </authorList>
    </citation>
    <scope>NUCLEOTIDE SEQUENCE</scope>
    <source>
        <strain evidence="1">N/A</strain>
    </source>
</reference>
<name>A0AA36MDK7_CYLNA</name>
<gene>
    <name evidence="1" type="ORF">CYNAS_LOCUS18543</name>
</gene>
<sequence length="72" mass="8185">MAWEKSRRYLDIVGEDDAGVYCAKRYFSLIDVIRSPVATSQKKRCQRQLKLCIHSAHTHLTLGAIPIVSLIL</sequence>
<comment type="caution">
    <text evidence="1">The sequence shown here is derived from an EMBL/GenBank/DDBJ whole genome shotgun (WGS) entry which is preliminary data.</text>
</comment>
<accession>A0AA36MDK7</accession>
<dbReference type="EMBL" id="CATQJL010000316">
    <property type="protein sequence ID" value="CAJ0606560.1"/>
    <property type="molecule type" value="Genomic_DNA"/>
</dbReference>
<protein>
    <submittedName>
        <fullName evidence="1">Uncharacterized protein</fullName>
    </submittedName>
</protein>
<dbReference type="AlphaFoldDB" id="A0AA36MDK7"/>
<evidence type="ECO:0000313" key="1">
    <source>
        <dbReference type="EMBL" id="CAJ0606560.1"/>
    </source>
</evidence>